<reference evidence="1 2" key="1">
    <citation type="submission" date="2016-10" db="EMBL/GenBank/DDBJ databases">
        <authorList>
            <person name="de Groot N.N."/>
        </authorList>
    </citation>
    <scope>NUCLEOTIDE SEQUENCE [LARGE SCALE GENOMIC DNA]</scope>
    <source>
        <strain evidence="1 2">U95</strain>
    </source>
</reference>
<keyword evidence="2" id="KW-1185">Reference proteome</keyword>
<gene>
    <name evidence="1" type="ORF">SAMN04488118_105135</name>
</gene>
<name>A0A1G5QQJ3_9RHOB</name>
<protein>
    <submittedName>
        <fullName evidence="1">Uncharacterized protein</fullName>
    </submittedName>
</protein>
<accession>A0A1G5QQJ3</accession>
<proteinExistence type="predicted"/>
<evidence type="ECO:0000313" key="1">
    <source>
        <dbReference type="EMBL" id="SCZ63848.1"/>
    </source>
</evidence>
<organism evidence="1 2">
    <name type="scientific">Epibacterium ulvae</name>
    <dbReference type="NCBI Taxonomy" id="1156985"/>
    <lineage>
        <taxon>Bacteria</taxon>
        <taxon>Pseudomonadati</taxon>
        <taxon>Pseudomonadota</taxon>
        <taxon>Alphaproteobacteria</taxon>
        <taxon>Rhodobacterales</taxon>
        <taxon>Roseobacteraceae</taxon>
        <taxon>Epibacterium</taxon>
    </lineage>
</organism>
<dbReference type="Proteomes" id="UP000198767">
    <property type="component" value="Unassembled WGS sequence"/>
</dbReference>
<dbReference type="AlphaFoldDB" id="A0A1G5QQJ3"/>
<sequence>MMYIHSTQHSYINTRVYSARAQTTHISADRASRYQSGHAAPHIDTYAAPSRAELSPSLKGKLGSLRSLTQAWVIELTASFEDQVSQFEIERRNHPDRYPETWQDYTPPSQPMLEFDESGAIINLEEIKEIIRVDAQLTQTVSGIQKADAFRTHVNSLQDFATSRTASPVWTIYIGSQHFKTDAEKFPDTMITGVVDAQMRVIDTLENLSKSAYYNTYAADHDLTARPIPRRSHADRDALRADLWAHRSSQYNHAPSGQVTVYSSVLAADTENAYRTVDLRTGAEQIQAENQATNHSEWSMSNRKEDAIQRVLAAFKGELR</sequence>
<dbReference type="EMBL" id="FMWG01000005">
    <property type="protein sequence ID" value="SCZ63848.1"/>
    <property type="molecule type" value="Genomic_DNA"/>
</dbReference>
<evidence type="ECO:0000313" key="2">
    <source>
        <dbReference type="Proteomes" id="UP000198767"/>
    </source>
</evidence>
<dbReference type="RefSeq" id="WP_090218460.1">
    <property type="nucleotide sequence ID" value="NZ_PHJF01000001.1"/>
</dbReference>